<feature type="active site" description="Charge relay system" evidence="6">
    <location>
        <position position="162"/>
    </location>
</feature>
<dbReference type="PANTHER" id="PTHR43806:SF13">
    <property type="entry name" value="SUBTILASE-TYPE PROTEINASE RRT12"/>
    <property type="match status" value="1"/>
</dbReference>
<dbReference type="InterPro" id="IPR034193">
    <property type="entry name" value="PCSK9_ProteinaseK-like"/>
</dbReference>
<dbReference type="Proteomes" id="UP000799439">
    <property type="component" value="Unassembled WGS sequence"/>
</dbReference>
<dbReference type="PRINTS" id="PR00723">
    <property type="entry name" value="SUBTILISIN"/>
</dbReference>
<evidence type="ECO:0000256" key="7">
    <source>
        <dbReference type="SAM" id="SignalP"/>
    </source>
</evidence>
<dbReference type="CDD" id="cd04077">
    <property type="entry name" value="Peptidases_S8_PCSK9_ProteinaseK_like"/>
    <property type="match status" value="1"/>
</dbReference>
<dbReference type="EMBL" id="ML996085">
    <property type="protein sequence ID" value="KAF2152862.1"/>
    <property type="molecule type" value="Genomic_DNA"/>
</dbReference>
<dbReference type="PANTHER" id="PTHR43806">
    <property type="entry name" value="PEPTIDASE S8"/>
    <property type="match status" value="1"/>
</dbReference>
<dbReference type="InterPro" id="IPR050131">
    <property type="entry name" value="Peptidase_S8_subtilisin-like"/>
</dbReference>
<dbReference type="Pfam" id="PF00082">
    <property type="entry name" value="Peptidase_S8"/>
    <property type="match status" value="1"/>
</dbReference>
<feature type="active site" description="Charge relay system" evidence="6">
    <location>
        <position position="193"/>
    </location>
</feature>
<feature type="signal peptide" evidence="7">
    <location>
        <begin position="1"/>
        <end position="22"/>
    </location>
</feature>
<dbReference type="PROSITE" id="PS00137">
    <property type="entry name" value="SUBTILASE_HIS"/>
    <property type="match status" value="1"/>
</dbReference>
<dbReference type="InterPro" id="IPR037045">
    <property type="entry name" value="S8pro/Inhibitor_I9_sf"/>
</dbReference>
<dbReference type="AlphaFoldDB" id="A0A9P4MH48"/>
<evidence type="ECO:0000256" key="1">
    <source>
        <dbReference type="ARBA" id="ARBA00011073"/>
    </source>
</evidence>
<dbReference type="Gene3D" id="3.30.70.80">
    <property type="entry name" value="Peptidase S8 propeptide/proteinase inhibitor I9"/>
    <property type="match status" value="1"/>
</dbReference>
<keyword evidence="4 6" id="KW-0378">Hydrolase</keyword>
<accession>A0A9P4MH48</accession>
<evidence type="ECO:0000259" key="9">
    <source>
        <dbReference type="Pfam" id="PF05922"/>
    </source>
</evidence>
<sequence>MAISRSWSVVATALFVVVSAAALNGTVDVADRYIVVLKQNVNITNHLSFVEGAHDRSADRYPFAGLDHKVAIGNWQAYAGHFKAPFVIQLESHPDVAYIEPDGVLRAASIQHQQDPKEHISGRATQHDATIALNIISHRKRNGFDYVYDSSAGSQTFAYIVDTGIDTSHEQFEGRAREGYVGKGLVRGDEDGHGTHVAGLIGGRTFGVAKKSYMVSVKVMGSEGACTARALLAGYEWAYNDIVRYGRATKSVINVSVVGVSARRAIGDAIDEAAKAGVTTVVAAGNSGSDEPWQQWTAKSAIVVGATDLFYKKASFSNYGDGISLFAPGIVQSSWIGRKNPFKTKSGTSQAAALVSGVVVLLKGQRSLRGASVTKRVIMQLATRGPIKDPKGSPNLLLYNGSGM</sequence>
<feature type="active site" description="Charge relay system" evidence="6">
    <location>
        <position position="349"/>
    </location>
</feature>
<dbReference type="GO" id="GO:0006508">
    <property type="term" value="P:proteolysis"/>
    <property type="evidence" value="ECO:0007669"/>
    <property type="project" value="UniProtKB-KW"/>
</dbReference>
<dbReference type="OrthoDB" id="531541at2759"/>
<comment type="similarity">
    <text evidence="1 6">Belongs to the peptidase S8 family.</text>
</comment>
<dbReference type="GO" id="GO:0004252">
    <property type="term" value="F:serine-type endopeptidase activity"/>
    <property type="evidence" value="ECO:0007669"/>
    <property type="project" value="UniProtKB-UniRule"/>
</dbReference>
<keyword evidence="2 6" id="KW-0645">Protease</keyword>
<evidence type="ECO:0000256" key="6">
    <source>
        <dbReference type="PROSITE-ProRule" id="PRU01240"/>
    </source>
</evidence>
<evidence type="ECO:0000256" key="2">
    <source>
        <dbReference type="ARBA" id="ARBA00022670"/>
    </source>
</evidence>
<organism evidence="10 11">
    <name type="scientific">Myriangium duriaei CBS 260.36</name>
    <dbReference type="NCBI Taxonomy" id="1168546"/>
    <lineage>
        <taxon>Eukaryota</taxon>
        <taxon>Fungi</taxon>
        <taxon>Dikarya</taxon>
        <taxon>Ascomycota</taxon>
        <taxon>Pezizomycotina</taxon>
        <taxon>Dothideomycetes</taxon>
        <taxon>Dothideomycetidae</taxon>
        <taxon>Myriangiales</taxon>
        <taxon>Myriangiaceae</taxon>
        <taxon>Myriangium</taxon>
    </lineage>
</organism>
<keyword evidence="5 6" id="KW-0720">Serine protease</keyword>
<dbReference type="SUPFAM" id="SSF54897">
    <property type="entry name" value="Protease propeptides/inhibitors"/>
    <property type="match status" value="1"/>
</dbReference>
<dbReference type="PROSITE" id="PS00136">
    <property type="entry name" value="SUBTILASE_ASP"/>
    <property type="match status" value="1"/>
</dbReference>
<dbReference type="InterPro" id="IPR036852">
    <property type="entry name" value="Peptidase_S8/S53_dom_sf"/>
</dbReference>
<protein>
    <submittedName>
        <fullName evidence="10">Subtilisin-like protein</fullName>
    </submittedName>
</protein>
<evidence type="ECO:0000256" key="4">
    <source>
        <dbReference type="ARBA" id="ARBA00022801"/>
    </source>
</evidence>
<dbReference type="InterPro" id="IPR010259">
    <property type="entry name" value="S8pro/Inhibitor_I9"/>
</dbReference>
<feature type="chain" id="PRO_5040414098" evidence="7">
    <location>
        <begin position="23"/>
        <end position="404"/>
    </location>
</feature>
<dbReference type="Gene3D" id="3.40.50.200">
    <property type="entry name" value="Peptidase S8/S53 domain"/>
    <property type="match status" value="1"/>
</dbReference>
<name>A0A9P4MH48_9PEZI</name>
<reference evidence="10" key="1">
    <citation type="journal article" date="2020" name="Stud. Mycol.">
        <title>101 Dothideomycetes genomes: a test case for predicting lifestyles and emergence of pathogens.</title>
        <authorList>
            <person name="Haridas S."/>
            <person name="Albert R."/>
            <person name="Binder M."/>
            <person name="Bloem J."/>
            <person name="Labutti K."/>
            <person name="Salamov A."/>
            <person name="Andreopoulos B."/>
            <person name="Baker S."/>
            <person name="Barry K."/>
            <person name="Bills G."/>
            <person name="Bluhm B."/>
            <person name="Cannon C."/>
            <person name="Castanera R."/>
            <person name="Culley D."/>
            <person name="Daum C."/>
            <person name="Ezra D."/>
            <person name="Gonzalez J."/>
            <person name="Henrissat B."/>
            <person name="Kuo A."/>
            <person name="Liang C."/>
            <person name="Lipzen A."/>
            <person name="Lutzoni F."/>
            <person name="Magnuson J."/>
            <person name="Mondo S."/>
            <person name="Nolan M."/>
            <person name="Ohm R."/>
            <person name="Pangilinan J."/>
            <person name="Park H.-J."/>
            <person name="Ramirez L."/>
            <person name="Alfaro M."/>
            <person name="Sun H."/>
            <person name="Tritt A."/>
            <person name="Yoshinaga Y."/>
            <person name="Zwiers L.-H."/>
            <person name="Turgeon B."/>
            <person name="Goodwin S."/>
            <person name="Spatafora J."/>
            <person name="Crous P."/>
            <person name="Grigoriev I."/>
        </authorList>
    </citation>
    <scope>NUCLEOTIDE SEQUENCE</scope>
    <source>
        <strain evidence="10">CBS 260.36</strain>
    </source>
</reference>
<keyword evidence="3 7" id="KW-0732">Signal</keyword>
<dbReference type="InterPro" id="IPR015500">
    <property type="entry name" value="Peptidase_S8_subtilisin-rel"/>
</dbReference>
<dbReference type="InterPro" id="IPR000209">
    <property type="entry name" value="Peptidase_S8/S53_dom"/>
</dbReference>
<dbReference type="InterPro" id="IPR022398">
    <property type="entry name" value="Peptidase_S8_His-AS"/>
</dbReference>
<feature type="domain" description="Inhibitor I9" evidence="9">
    <location>
        <begin position="32"/>
        <end position="106"/>
    </location>
</feature>
<dbReference type="InterPro" id="IPR023827">
    <property type="entry name" value="Peptidase_S8_Asp-AS"/>
</dbReference>
<dbReference type="SUPFAM" id="SSF52743">
    <property type="entry name" value="Subtilisin-like"/>
    <property type="match status" value="1"/>
</dbReference>
<feature type="domain" description="Peptidase S8/S53" evidence="8">
    <location>
        <begin position="160"/>
        <end position="385"/>
    </location>
</feature>
<gene>
    <name evidence="10" type="ORF">K461DRAFT_224590</name>
</gene>
<proteinExistence type="inferred from homology"/>
<evidence type="ECO:0000256" key="5">
    <source>
        <dbReference type="ARBA" id="ARBA00022825"/>
    </source>
</evidence>
<comment type="caution">
    <text evidence="10">The sequence shown here is derived from an EMBL/GenBank/DDBJ whole genome shotgun (WGS) entry which is preliminary data.</text>
</comment>
<evidence type="ECO:0000313" key="10">
    <source>
        <dbReference type="EMBL" id="KAF2152862.1"/>
    </source>
</evidence>
<keyword evidence="11" id="KW-1185">Reference proteome</keyword>
<evidence type="ECO:0000313" key="11">
    <source>
        <dbReference type="Proteomes" id="UP000799439"/>
    </source>
</evidence>
<dbReference type="Pfam" id="PF05922">
    <property type="entry name" value="Inhibitor_I9"/>
    <property type="match status" value="1"/>
</dbReference>
<evidence type="ECO:0000256" key="3">
    <source>
        <dbReference type="ARBA" id="ARBA00022729"/>
    </source>
</evidence>
<evidence type="ECO:0000259" key="8">
    <source>
        <dbReference type="Pfam" id="PF00082"/>
    </source>
</evidence>
<dbReference type="PROSITE" id="PS51892">
    <property type="entry name" value="SUBTILASE"/>
    <property type="match status" value="1"/>
</dbReference>